<dbReference type="Pfam" id="PF08242">
    <property type="entry name" value="Methyltransf_12"/>
    <property type="match status" value="1"/>
</dbReference>
<dbReference type="InterPro" id="IPR016584">
    <property type="entry name" value="MeTrfase_VrtF"/>
</dbReference>
<name>A0A371CUS7_9APHY</name>
<evidence type="ECO:0000259" key="2">
    <source>
        <dbReference type="Pfam" id="PF08242"/>
    </source>
</evidence>
<dbReference type="InterPro" id="IPR013217">
    <property type="entry name" value="Methyltransf_12"/>
</dbReference>
<keyword evidence="4" id="KW-1185">Reference proteome</keyword>
<comment type="similarity">
    <text evidence="1">Belongs to the methyltransferase superfamily.</text>
</comment>
<feature type="domain" description="Methyltransferase type 12" evidence="2">
    <location>
        <begin position="63"/>
        <end position="167"/>
    </location>
</feature>
<dbReference type="AlphaFoldDB" id="A0A371CUS7"/>
<proteinExistence type="inferred from homology"/>
<keyword evidence="3" id="KW-0489">Methyltransferase</keyword>
<dbReference type="SUPFAM" id="SSF53335">
    <property type="entry name" value="S-adenosyl-L-methionine-dependent methyltransferases"/>
    <property type="match status" value="1"/>
</dbReference>
<evidence type="ECO:0000313" key="4">
    <source>
        <dbReference type="Proteomes" id="UP000256964"/>
    </source>
</evidence>
<dbReference type="GO" id="GO:0032259">
    <property type="term" value="P:methylation"/>
    <property type="evidence" value="ECO:0007669"/>
    <property type="project" value="UniProtKB-KW"/>
</dbReference>
<evidence type="ECO:0000313" key="3">
    <source>
        <dbReference type="EMBL" id="RDX44031.1"/>
    </source>
</evidence>
<gene>
    <name evidence="3" type="ORF">OH76DRAFT_1409528</name>
</gene>
<dbReference type="PIRSF" id="PIRSF011491">
    <property type="entry name" value="Mtase_YbcY_prd"/>
    <property type="match status" value="1"/>
</dbReference>
<dbReference type="STRING" id="139420.A0A371CUS7"/>
<sequence length="241" mass="26046">MSNSGSSASKPQMEASASIYTKFGLSIYDLWVLTISNIFAWRCRTGAVLLPFYKQHIGESAHLEIGVGTGYYPAASVHALAKTKLITLLDLNPTTLVHAQQRLAHAGYKGQIELLEHNVFQPLPARLSGKYDSVALFYVFHCLPGALPKKAADVFANIAPVLAPGAVVYGATILGAGVSHNWFGTRLMGIYNKKGIFGNVADSAEGLREALRESYEEWDVRIVGVVALFEARKPKGVGAKL</sequence>
<keyword evidence="3" id="KW-0808">Transferase</keyword>
<dbReference type="InterPro" id="IPR029063">
    <property type="entry name" value="SAM-dependent_MTases_sf"/>
</dbReference>
<dbReference type="Proteomes" id="UP000256964">
    <property type="component" value="Unassembled WGS sequence"/>
</dbReference>
<accession>A0A371CUS7</accession>
<protein>
    <submittedName>
        <fullName evidence="3">S-adenosyl-L-methionine dependent methyltransferase</fullName>
    </submittedName>
</protein>
<evidence type="ECO:0000256" key="1">
    <source>
        <dbReference type="ARBA" id="ARBA00008361"/>
    </source>
</evidence>
<dbReference type="CDD" id="cd02440">
    <property type="entry name" value="AdoMet_MTases"/>
    <property type="match status" value="1"/>
</dbReference>
<dbReference type="GO" id="GO:0008168">
    <property type="term" value="F:methyltransferase activity"/>
    <property type="evidence" value="ECO:0007669"/>
    <property type="project" value="UniProtKB-KW"/>
</dbReference>
<organism evidence="3 4">
    <name type="scientific">Lentinus brumalis</name>
    <dbReference type="NCBI Taxonomy" id="2498619"/>
    <lineage>
        <taxon>Eukaryota</taxon>
        <taxon>Fungi</taxon>
        <taxon>Dikarya</taxon>
        <taxon>Basidiomycota</taxon>
        <taxon>Agaricomycotina</taxon>
        <taxon>Agaricomycetes</taxon>
        <taxon>Polyporales</taxon>
        <taxon>Polyporaceae</taxon>
        <taxon>Lentinus</taxon>
    </lineage>
</organism>
<reference evidence="3 4" key="1">
    <citation type="journal article" date="2018" name="Biotechnol. Biofuels">
        <title>Integrative visual omics of the white-rot fungus Polyporus brumalis exposes the biotechnological potential of its oxidative enzymes for delignifying raw plant biomass.</title>
        <authorList>
            <person name="Miyauchi S."/>
            <person name="Rancon A."/>
            <person name="Drula E."/>
            <person name="Hage H."/>
            <person name="Chaduli D."/>
            <person name="Favel A."/>
            <person name="Grisel S."/>
            <person name="Henrissat B."/>
            <person name="Herpoel-Gimbert I."/>
            <person name="Ruiz-Duenas F.J."/>
            <person name="Chevret D."/>
            <person name="Hainaut M."/>
            <person name="Lin J."/>
            <person name="Wang M."/>
            <person name="Pangilinan J."/>
            <person name="Lipzen A."/>
            <person name="Lesage-Meessen L."/>
            <person name="Navarro D."/>
            <person name="Riley R."/>
            <person name="Grigoriev I.V."/>
            <person name="Zhou S."/>
            <person name="Raouche S."/>
            <person name="Rosso M.N."/>
        </authorList>
    </citation>
    <scope>NUCLEOTIDE SEQUENCE [LARGE SCALE GENOMIC DNA]</scope>
    <source>
        <strain evidence="3 4">BRFM 1820</strain>
    </source>
</reference>
<dbReference type="OrthoDB" id="10061782at2759"/>
<dbReference type="EMBL" id="KZ857456">
    <property type="protein sequence ID" value="RDX44031.1"/>
    <property type="molecule type" value="Genomic_DNA"/>
</dbReference>
<dbReference type="Gene3D" id="3.40.50.150">
    <property type="entry name" value="Vaccinia Virus protein VP39"/>
    <property type="match status" value="1"/>
</dbReference>